<dbReference type="EMBL" id="LR796354">
    <property type="protein sequence ID" value="CAB4139241.1"/>
    <property type="molecule type" value="Genomic_DNA"/>
</dbReference>
<name>A0A6J5LYQ3_9CAUD</name>
<gene>
    <name evidence="1" type="ORF">UFOVP337_26</name>
</gene>
<protein>
    <submittedName>
        <fullName evidence="1">Uncharacterized protein</fullName>
    </submittedName>
</protein>
<accession>A0A6J5LYQ3</accession>
<organism evidence="1">
    <name type="scientific">uncultured Caudovirales phage</name>
    <dbReference type="NCBI Taxonomy" id="2100421"/>
    <lineage>
        <taxon>Viruses</taxon>
        <taxon>Duplodnaviria</taxon>
        <taxon>Heunggongvirae</taxon>
        <taxon>Uroviricota</taxon>
        <taxon>Caudoviricetes</taxon>
        <taxon>Peduoviridae</taxon>
        <taxon>Maltschvirus</taxon>
        <taxon>Maltschvirus maltsch</taxon>
    </lineage>
</organism>
<proteinExistence type="predicted"/>
<evidence type="ECO:0000313" key="1">
    <source>
        <dbReference type="EMBL" id="CAB4139241.1"/>
    </source>
</evidence>
<reference evidence="1" key="1">
    <citation type="submission" date="2020-04" db="EMBL/GenBank/DDBJ databases">
        <authorList>
            <person name="Chiriac C."/>
            <person name="Salcher M."/>
            <person name="Ghai R."/>
            <person name="Kavagutti S V."/>
        </authorList>
    </citation>
    <scope>NUCLEOTIDE SEQUENCE</scope>
</reference>
<sequence length="73" mass="8383">MEDLTNMIKPVVHFVGKARFDTAMFDTEVAHVYGVDHPILGRNQIRTSEVIKKFSDGSFETLNTIYRPLKEQV</sequence>